<sequence length="378" mass="41988">MGNSHPLHHLHRKNRNDSNSNFPHKGAPSPFKCGPSHHHPAQLQSGSMSSLPYAHVDCSLRALAGQAEGFGRFAVGGLHGPRYHVTTLADDGPGSLRDGCCRKEPLWIVFEVSGTIHLSSFLSVSSYKTIDGRGQRVKLTGKGLRLKECEHVIICNLEFEGGKGPDADAIQIKPNAKHIWVDRCSLRDYDDGLIDITRGSTDITVSRCHFSQHDKTILIGADPSHSGDRCIRVTIHHCFFDGTRQRHPRVRYAKVHLYNNYTRNWGIYAVCASVESQIYSQCNIYEAGQKKVAFKYLTEKAPDKNKAMTGCIRSEGDLFIAGTQAGLMTDAKELSTFHPSEYYPTWTVEPPTDTLKQVIQHSTGWQIVQRPADQAVAS</sequence>
<protein>
    <submittedName>
        <fullName evidence="1">Pectate lyase</fullName>
    </submittedName>
</protein>
<organism evidence="1 2">
    <name type="scientific">Melia azedarach</name>
    <name type="common">Chinaberry tree</name>
    <dbReference type="NCBI Taxonomy" id="155640"/>
    <lineage>
        <taxon>Eukaryota</taxon>
        <taxon>Viridiplantae</taxon>
        <taxon>Streptophyta</taxon>
        <taxon>Embryophyta</taxon>
        <taxon>Tracheophyta</taxon>
        <taxon>Spermatophyta</taxon>
        <taxon>Magnoliopsida</taxon>
        <taxon>eudicotyledons</taxon>
        <taxon>Gunneridae</taxon>
        <taxon>Pentapetalae</taxon>
        <taxon>rosids</taxon>
        <taxon>malvids</taxon>
        <taxon>Sapindales</taxon>
        <taxon>Meliaceae</taxon>
        <taxon>Melia</taxon>
    </lineage>
</organism>
<dbReference type="Proteomes" id="UP001164539">
    <property type="component" value="Chromosome 12"/>
</dbReference>
<accession>A0ACC1WZY9</accession>
<proteinExistence type="predicted"/>
<gene>
    <name evidence="1" type="ORF">OWV82_021631</name>
</gene>
<keyword evidence="2" id="KW-1185">Reference proteome</keyword>
<reference evidence="1 2" key="1">
    <citation type="journal article" date="2023" name="Science">
        <title>Complex scaffold remodeling in plant triterpene biosynthesis.</title>
        <authorList>
            <person name="De La Pena R."/>
            <person name="Hodgson H."/>
            <person name="Liu J.C."/>
            <person name="Stephenson M.J."/>
            <person name="Martin A.C."/>
            <person name="Owen C."/>
            <person name="Harkess A."/>
            <person name="Leebens-Mack J."/>
            <person name="Jimenez L.E."/>
            <person name="Osbourn A."/>
            <person name="Sattely E.S."/>
        </authorList>
    </citation>
    <scope>NUCLEOTIDE SEQUENCE [LARGE SCALE GENOMIC DNA]</scope>
    <source>
        <strain evidence="2">cv. JPN11</strain>
        <tissue evidence="1">Leaf</tissue>
    </source>
</reference>
<comment type="caution">
    <text evidence="1">The sequence shown here is derived from an EMBL/GenBank/DDBJ whole genome shotgun (WGS) entry which is preliminary data.</text>
</comment>
<name>A0ACC1WZY9_MELAZ</name>
<evidence type="ECO:0000313" key="1">
    <source>
        <dbReference type="EMBL" id="KAJ4704770.1"/>
    </source>
</evidence>
<evidence type="ECO:0000313" key="2">
    <source>
        <dbReference type="Proteomes" id="UP001164539"/>
    </source>
</evidence>
<dbReference type="EMBL" id="CM051405">
    <property type="protein sequence ID" value="KAJ4704770.1"/>
    <property type="molecule type" value="Genomic_DNA"/>
</dbReference>
<keyword evidence="1" id="KW-0456">Lyase</keyword>